<evidence type="ECO:0000256" key="2">
    <source>
        <dbReference type="ARBA" id="ARBA00010942"/>
    </source>
</evidence>
<dbReference type="Proteomes" id="UP001589758">
    <property type="component" value="Unassembled WGS sequence"/>
</dbReference>
<feature type="transmembrane region" description="Helical" evidence="9">
    <location>
        <begin position="896"/>
        <end position="916"/>
    </location>
</feature>
<dbReference type="SUPFAM" id="SSF82866">
    <property type="entry name" value="Multidrug efflux transporter AcrB transmembrane domain"/>
    <property type="match status" value="2"/>
</dbReference>
<dbReference type="InterPro" id="IPR004764">
    <property type="entry name" value="MdtF-like"/>
</dbReference>
<comment type="similarity">
    <text evidence="2 9">Belongs to the resistance-nodulation-cell division (RND) (TC 2.A.6) family.</text>
</comment>
<organism evidence="10 11">
    <name type="scientific">Thorsellia kenyensis</name>
    <dbReference type="NCBI Taxonomy" id="1549888"/>
    <lineage>
        <taxon>Bacteria</taxon>
        <taxon>Pseudomonadati</taxon>
        <taxon>Pseudomonadota</taxon>
        <taxon>Gammaproteobacteria</taxon>
        <taxon>Enterobacterales</taxon>
        <taxon>Thorselliaceae</taxon>
        <taxon>Thorsellia</taxon>
    </lineage>
</organism>
<evidence type="ECO:0000256" key="3">
    <source>
        <dbReference type="ARBA" id="ARBA00022448"/>
    </source>
</evidence>
<name>A0ABV6CC00_9GAMM</name>
<proteinExistence type="inferred from homology"/>
<feature type="transmembrane region" description="Helical" evidence="9">
    <location>
        <begin position="366"/>
        <end position="387"/>
    </location>
</feature>
<feature type="transmembrane region" description="Helical" evidence="9">
    <location>
        <begin position="1008"/>
        <end position="1030"/>
    </location>
</feature>
<keyword evidence="5 9" id="KW-0997">Cell inner membrane</keyword>
<dbReference type="Gene3D" id="3.30.70.1320">
    <property type="entry name" value="Multidrug efflux transporter AcrB pore domain like"/>
    <property type="match status" value="1"/>
</dbReference>
<feature type="transmembrane region" description="Helical" evidence="9">
    <location>
        <begin position="870"/>
        <end position="889"/>
    </location>
</feature>
<keyword evidence="4" id="KW-1003">Cell membrane</keyword>
<feature type="transmembrane region" description="Helical" evidence="9">
    <location>
        <begin position="470"/>
        <end position="497"/>
    </location>
</feature>
<accession>A0ABV6CC00</accession>
<evidence type="ECO:0000256" key="8">
    <source>
        <dbReference type="ARBA" id="ARBA00023136"/>
    </source>
</evidence>
<reference evidence="10 11" key="1">
    <citation type="submission" date="2024-09" db="EMBL/GenBank/DDBJ databases">
        <authorList>
            <person name="Sun Q."/>
            <person name="Mori K."/>
        </authorList>
    </citation>
    <scope>NUCLEOTIDE SEQUENCE [LARGE SCALE GENOMIC DNA]</scope>
    <source>
        <strain evidence="10 11">CCM 8545</strain>
    </source>
</reference>
<feature type="transmembrane region" description="Helical" evidence="9">
    <location>
        <begin position="967"/>
        <end position="988"/>
    </location>
</feature>
<dbReference type="RefSeq" id="WP_385877633.1">
    <property type="nucleotide sequence ID" value="NZ_JBHLXE010000103.1"/>
</dbReference>
<dbReference type="NCBIfam" id="NF000282">
    <property type="entry name" value="RND_permease_1"/>
    <property type="match status" value="1"/>
</dbReference>
<dbReference type="Gene3D" id="3.30.2090.10">
    <property type="entry name" value="Multidrug efflux transporter AcrB TolC docking domain, DN and DC subdomains"/>
    <property type="match status" value="2"/>
</dbReference>
<gene>
    <name evidence="10" type="ORF">ACFFIT_10555</name>
</gene>
<evidence type="ECO:0000313" key="10">
    <source>
        <dbReference type="EMBL" id="MFC0180514.1"/>
    </source>
</evidence>
<keyword evidence="7 9" id="KW-1133">Transmembrane helix</keyword>
<dbReference type="PANTHER" id="PTHR32063">
    <property type="match status" value="1"/>
</dbReference>
<dbReference type="Pfam" id="PF00873">
    <property type="entry name" value="ACR_tran"/>
    <property type="match status" value="1"/>
</dbReference>
<dbReference type="Gene3D" id="3.30.70.1430">
    <property type="entry name" value="Multidrug efflux transporter AcrB pore domain"/>
    <property type="match status" value="2"/>
</dbReference>
<dbReference type="Gene3D" id="3.30.70.1440">
    <property type="entry name" value="Multidrug efflux transporter AcrB pore domain"/>
    <property type="match status" value="1"/>
</dbReference>
<comment type="caution">
    <text evidence="10">The sequence shown here is derived from an EMBL/GenBank/DDBJ whole genome shotgun (WGS) entry which is preliminary data.</text>
</comment>
<dbReference type="PRINTS" id="PR00702">
    <property type="entry name" value="ACRIFLAVINRP"/>
</dbReference>
<keyword evidence="6 9" id="KW-0812">Transmembrane</keyword>
<evidence type="ECO:0000256" key="1">
    <source>
        <dbReference type="ARBA" id="ARBA00004429"/>
    </source>
</evidence>
<comment type="caution">
    <text evidence="9">Lacks conserved residue(s) required for the propagation of feature annotation.</text>
</comment>
<feature type="transmembrane region" description="Helical" evidence="9">
    <location>
        <begin position="922"/>
        <end position="946"/>
    </location>
</feature>
<protein>
    <recommendedName>
        <fullName evidence="9">Efflux pump membrane transporter</fullName>
    </recommendedName>
</protein>
<dbReference type="NCBIfam" id="TIGR00915">
    <property type="entry name" value="2A0602"/>
    <property type="match status" value="1"/>
</dbReference>
<feature type="transmembrane region" description="Helical" evidence="9">
    <location>
        <begin position="442"/>
        <end position="464"/>
    </location>
</feature>
<evidence type="ECO:0000256" key="4">
    <source>
        <dbReference type="ARBA" id="ARBA00022475"/>
    </source>
</evidence>
<evidence type="ECO:0000256" key="7">
    <source>
        <dbReference type="ARBA" id="ARBA00022989"/>
    </source>
</evidence>
<keyword evidence="11" id="KW-1185">Reference proteome</keyword>
<dbReference type="EMBL" id="JBHLXE010000103">
    <property type="protein sequence ID" value="MFC0180514.1"/>
    <property type="molecule type" value="Genomic_DNA"/>
</dbReference>
<dbReference type="Gene3D" id="1.20.1640.10">
    <property type="entry name" value="Multidrug efflux transporter AcrB transmembrane domain"/>
    <property type="match status" value="2"/>
</dbReference>
<feature type="transmembrane region" description="Helical" evidence="9">
    <location>
        <begin position="340"/>
        <end position="359"/>
    </location>
</feature>
<evidence type="ECO:0000256" key="5">
    <source>
        <dbReference type="ARBA" id="ARBA00022519"/>
    </source>
</evidence>
<evidence type="ECO:0000313" key="11">
    <source>
        <dbReference type="Proteomes" id="UP001589758"/>
    </source>
</evidence>
<evidence type="ECO:0000256" key="6">
    <source>
        <dbReference type="ARBA" id="ARBA00022692"/>
    </source>
</evidence>
<keyword evidence="3 9" id="KW-0813">Transport</keyword>
<evidence type="ECO:0000256" key="9">
    <source>
        <dbReference type="RuleBase" id="RU364070"/>
    </source>
</evidence>
<feature type="transmembrane region" description="Helical" evidence="9">
    <location>
        <begin position="393"/>
        <end position="413"/>
    </location>
</feature>
<dbReference type="InterPro" id="IPR001036">
    <property type="entry name" value="Acrflvin-R"/>
</dbReference>
<keyword evidence="8 9" id="KW-0472">Membrane</keyword>
<dbReference type="SUPFAM" id="SSF82693">
    <property type="entry name" value="Multidrug efflux transporter AcrB pore domain, PN1, PN2, PC1 and PC2 subdomains"/>
    <property type="match status" value="4"/>
</dbReference>
<dbReference type="PANTHER" id="PTHR32063:SF32">
    <property type="entry name" value="AMINOGLYCOSIDE EFFLUX PUMP-RELATED"/>
    <property type="match status" value="1"/>
</dbReference>
<comment type="subcellular location">
    <subcellularLocation>
        <location evidence="1 9">Cell inner membrane</location>
        <topology evidence="1 9">Multi-pass membrane protein</topology>
    </subcellularLocation>
</comment>
<sequence>MSSFFIDRPIFAWVLSIITMLFGALAVVKLPISQYPPIAPPTVSIEATYPGADAVTVENTVTQLIEQNMNGLDNFLYMSSTSDSAGNSAITITFENGTDPDIAQVQVQNQLQRVTSLLPQVVQQQGINVSKSGDSMMMVVGFISEDGSMTQDDISDFISSNVQDPLSRVSGVGNIIQFGSRYAMRIWLDADKLYSFNLTTQDVLNSIRIQNNQVAAGQLGGTPAIEGQQLNAPILVQSLLQTPEEFGRIILKSEADGSKVTLADVARIELGGENYAILARYNGSPASGVGVTLATGANALDTAALVKEELVRLERNFPPSLKIVYPYDTTPFVKLSIKEVTRTLVEAIILVIIVMYLFLQNVRATLVPTIAVPVTLLGTFAVLQAFGYSINTLTMFAMVLAIGLLVDDAIVVVENVERIMLEEGLPPREATKKSMGQIQGPLIGTALVIIAVFMPMMFFGGATGEIYRQFALTIIASYTISTFVALILSPAMCALLLKKPQHVDFATQPGFFGWFNRAFEKNTNHYTGSVASMVRKVKRFGVIYLVLLGLGFLMFTNIPKDFLPEEDQGILIAGVQMPAGTTQESTQKILEEINHYFATEEKDNIESVFTVNGFGFSGRGQSTGLVFLRLKDWSERRGSANSASEIANRANDALSKIKAPLFIFTSAPPAIIELGNATGFSMELMDVSNIGTDRLREIEAQISQQANGSGQLQEVRAQSLPPAPQFKLNIDEQKAFALGISLADINATLTTVLASTYVNDFIDRGDVKRVMVQGEAPQRMLPQDINQWYVRNNQGEMISFAEFSTASWQVGPQRLERFNGNPSLKITGQANGVSSGQAMDLVESIANQFDGVDVAWSGMSFQEQASGNQLPALFALASIMVFLCLAALYESWSIPFAVMLSVLLGVLGVVVAGYSRGLNNDVYFIVALLTTIALAAKNAILIVDFAKEGIEKHNMKLYDAVVTAVKIRYRPIIMTSLAFMLGVIPLAISSGAGAGAQNAVGTAVLGGMISSTLLVIFFVPVFFVIVRLVFNKKTTETKEE</sequence>
<dbReference type="SUPFAM" id="SSF82714">
    <property type="entry name" value="Multidrug efflux transporter AcrB TolC docking domain, DN and DC subdomains"/>
    <property type="match status" value="2"/>
</dbReference>
<dbReference type="InterPro" id="IPR027463">
    <property type="entry name" value="AcrB_DN_DC_subdom"/>
</dbReference>
<feature type="transmembrane region" description="Helical" evidence="9">
    <location>
        <begin position="540"/>
        <end position="558"/>
    </location>
</feature>